<evidence type="ECO:0000313" key="10">
    <source>
        <dbReference type="Proteomes" id="UP000788426"/>
    </source>
</evidence>
<dbReference type="CDD" id="cd11575">
    <property type="entry name" value="GH99_GH71_like_3"/>
    <property type="match status" value="1"/>
</dbReference>
<evidence type="ECO:0000256" key="2">
    <source>
        <dbReference type="ARBA" id="ARBA00022692"/>
    </source>
</evidence>
<dbReference type="InterPro" id="IPR026071">
    <property type="entry name" value="Glyco_Hydrolase_99"/>
</dbReference>
<feature type="signal peptide" evidence="8">
    <location>
        <begin position="1"/>
        <end position="25"/>
    </location>
</feature>
<keyword evidence="2" id="KW-0812">Transmembrane</keyword>
<sequence length="402" mass="46149">MKKNIFITIAVAVIAFFSSCSKESAEESTTHEDVKPVVTQPIKSNKANLFVHYMPWFVAPKNGQGVWGWHWTMANRNPDRIDSSGKREIASHYYPLTGPYDSGDQTILDYQCLLMKYSGVDGVMVDWYGTQDKDDYSILLKNTEAIANAAAKAGLKFAVVYEDATLRHTSDPVGQLKRDLEYLKNNLFNKANYVQVDGKPLFMVFGPRQYKSGKGWNEALESINKNVFFVSLNYHTQNINNEGYNNSRGEFMWVEKYPNYDRARQFEFFIGGAMPGFHDFYTAGNAENSYATHDSENGALFARQLEAFKNSGFNWLQISTWNDYGEGTTIEPTREYGYKYLTMLQQFSGMPYEEGDLKRIYRWYELSVQHPGNCKLQSAYYLLSSYQIDKADQLLNEVAENR</sequence>
<keyword evidence="8" id="KW-0732">Signal</keyword>
<name>A0ABS6YBZ7_9BACT</name>
<dbReference type="PANTHER" id="PTHR13572:SF4">
    <property type="entry name" value="RE57134P"/>
    <property type="match status" value="1"/>
</dbReference>
<evidence type="ECO:0000256" key="1">
    <source>
        <dbReference type="ARBA" id="ARBA00004323"/>
    </source>
</evidence>
<evidence type="ECO:0000256" key="8">
    <source>
        <dbReference type="SAM" id="SignalP"/>
    </source>
</evidence>
<keyword evidence="4" id="KW-0735">Signal-anchor</keyword>
<evidence type="ECO:0000256" key="7">
    <source>
        <dbReference type="ARBA" id="ARBA00023136"/>
    </source>
</evidence>
<evidence type="ECO:0000256" key="4">
    <source>
        <dbReference type="ARBA" id="ARBA00022968"/>
    </source>
</evidence>
<gene>
    <name evidence="9" type="ORF">KZO38_02960</name>
</gene>
<keyword evidence="10" id="KW-1185">Reference proteome</keyword>
<comment type="caution">
    <text evidence="9">The sequence shown here is derived from an EMBL/GenBank/DDBJ whole genome shotgun (WGS) entry which is preliminary data.</text>
</comment>
<protein>
    <recommendedName>
        <fullName evidence="11">Glycosyl hydrolase family 99</fullName>
    </recommendedName>
</protein>
<proteinExistence type="predicted"/>
<keyword evidence="3" id="KW-0378">Hydrolase</keyword>
<evidence type="ECO:0000256" key="3">
    <source>
        <dbReference type="ARBA" id="ARBA00022801"/>
    </source>
</evidence>
<feature type="chain" id="PRO_5046308215" description="Glycosyl hydrolase family 99" evidence="8">
    <location>
        <begin position="26"/>
        <end position="402"/>
    </location>
</feature>
<evidence type="ECO:0000313" key="9">
    <source>
        <dbReference type="EMBL" id="MBW4768721.1"/>
    </source>
</evidence>
<keyword evidence="7" id="KW-0472">Membrane</keyword>
<dbReference type="Pfam" id="PF16317">
    <property type="entry name" value="Glyco_hydro_99"/>
    <property type="match status" value="1"/>
</dbReference>
<evidence type="ECO:0000256" key="5">
    <source>
        <dbReference type="ARBA" id="ARBA00022989"/>
    </source>
</evidence>
<keyword evidence="5" id="KW-1133">Transmembrane helix</keyword>
<keyword evidence="6" id="KW-0333">Golgi apparatus</keyword>
<evidence type="ECO:0008006" key="11">
    <source>
        <dbReference type="Google" id="ProtNLM"/>
    </source>
</evidence>
<dbReference type="RefSeq" id="WP_219479678.1">
    <property type="nucleotide sequence ID" value="NZ_CAUTEZ010000001.1"/>
</dbReference>
<reference evidence="9 10" key="1">
    <citation type="submission" date="2021-07" db="EMBL/GenBank/DDBJ databases">
        <title>Genomic diversity and antimicrobial resistance of Prevotella spp. isolated from chronic lung disease airways.</title>
        <authorList>
            <person name="Webb K.A."/>
            <person name="Olagoke O.S."/>
            <person name="Baird T."/>
            <person name="Neill J."/>
            <person name="Pham A."/>
            <person name="Wells T.J."/>
            <person name="Ramsay K.A."/>
            <person name="Bell S.C."/>
            <person name="Sarovich D.S."/>
            <person name="Price E.P."/>
        </authorList>
    </citation>
    <scope>NUCLEOTIDE SEQUENCE [LARGE SCALE GENOMIC DNA]</scope>
    <source>
        <strain evidence="9 10">SCHI0011.S.12</strain>
    </source>
</reference>
<dbReference type="Proteomes" id="UP000788426">
    <property type="component" value="Unassembled WGS sequence"/>
</dbReference>
<evidence type="ECO:0000256" key="6">
    <source>
        <dbReference type="ARBA" id="ARBA00023034"/>
    </source>
</evidence>
<comment type="subcellular location">
    <subcellularLocation>
        <location evidence="1">Golgi apparatus membrane</location>
        <topology evidence="1">Single-pass type II membrane protein</topology>
    </subcellularLocation>
</comment>
<dbReference type="PANTHER" id="PTHR13572">
    <property type="entry name" value="ENDO-ALPHA-1,2-MANNOSIDASE"/>
    <property type="match status" value="1"/>
</dbReference>
<accession>A0ABS6YBZ7</accession>
<organism evidence="9 10">
    <name type="scientific">Hoylesella nanceiensis</name>
    <dbReference type="NCBI Taxonomy" id="425941"/>
    <lineage>
        <taxon>Bacteria</taxon>
        <taxon>Pseudomonadati</taxon>
        <taxon>Bacteroidota</taxon>
        <taxon>Bacteroidia</taxon>
        <taxon>Bacteroidales</taxon>
        <taxon>Prevotellaceae</taxon>
        <taxon>Hoylesella</taxon>
    </lineage>
</organism>
<dbReference type="EMBL" id="JAHXCT010000002">
    <property type="protein sequence ID" value="MBW4768721.1"/>
    <property type="molecule type" value="Genomic_DNA"/>
</dbReference>
<dbReference type="PROSITE" id="PS51257">
    <property type="entry name" value="PROKAR_LIPOPROTEIN"/>
    <property type="match status" value="1"/>
</dbReference>